<protein>
    <recommendedName>
        <fullName evidence="3">Heterokaryon incompatibility domain-containing protein</fullName>
    </recommendedName>
</protein>
<organism evidence="1 2">
    <name type="scientific">Lophiotrema nucula</name>
    <dbReference type="NCBI Taxonomy" id="690887"/>
    <lineage>
        <taxon>Eukaryota</taxon>
        <taxon>Fungi</taxon>
        <taxon>Dikarya</taxon>
        <taxon>Ascomycota</taxon>
        <taxon>Pezizomycotina</taxon>
        <taxon>Dothideomycetes</taxon>
        <taxon>Pleosporomycetidae</taxon>
        <taxon>Pleosporales</taxon>
        <taxon>Lophiotremataceae</taxon>
        <taxon>Lophiotrema</taxon>
    </lineage>
</organism>
<evidence type="ECO:0000313" key="2">
    <source>
        <dbReference type="Proteomes" id="UP000799770"/>
    </source>
</evidence>
<name>A0A6A5Z6D5_9PLEO</name>
<dbReference type="PANTHER" id="PTHR39596:SF4">
    <property type="entry name" value="HET DOMAIN PROTEIN (AFU_ORTHOLOGUE AFUA_3G03140)-RELATED"/>
    <property type="match status" value="1"/>
</dbReference>
<dbReference type="AlphaFoldDB" id="A0A6A5Z6D5"/>
<dbReference type="Proteomes" id="UP000799770">
    <property type="component" value="Unassembled WGS sequence"/>
</dbReference>
<evidence type="ECO:0000313" key="1">
    <source>
        <dbReference type="EMBL" id="KAF2115029.1"/>
    </source>
</evidence>
<accession>A0A6A5Z6D5</accession>
<dbReference type="EMBL" id="ML977324">
    <property type="protein sequence ID" value="KAF2115029.1"/>
    <property type="molecule type" value="Genomic_DNA"/>
</dbReference>
<dbReference type="OrthoDB" id="2426273at2759"/>
<reference evidence="1" key="1">
    <citation type="journal article" date="2020" name="Stud. Mycol.">
        <title>101 Dothideomycetes genomes: a test case for predicting lifestyles and emergence of pathogens.</title>
        <authorList>
            <person name="Haridas S."/>
            <person name="Albert R."/>
            <person name="Binder M."/>
            <person name="Bloem J."/>
            <person name="Labutti K."/>
            <person name="Salamov A."/>
            <person name="Andreopoulos B."/>
            <person name="Baker S."/>
            <person name="Barry K."/>
            <person name="Bills G."/>
            <person name="Bluhm B."/>
            <person name="Cannon C."/>
            <person name="Castanera R."/>
            <person name="Culley D."/>
            <person name="Daum C."/>
            <person name="Ezra D."/>
            <person name="Gonzalez J."/>
            <person name="Henrissat B."/>
            <person name="Kuo A."/>
            <person name="Liang C."/>
            <person name="Lipzen A."/>
            <person name="Lutzoni F."/>
            <person name="Magnuson J."/>
            <person name="Mondo S."/>
            <person name="Nolan M."/>
            <person name="Ohm R."/>
            <person name="Pangilinan J."/>
            <person name="Park H.-J."/>
            <person name="Ramirez L."/>
            <person name="Alfaro M."/>
            <person name="Sun H."/>
            <person name="Tritt A."/>
            <person name="Yoshinaga Y."/>
            <person name="Zwiers L.-H."/>
            <person name="Turgeon B."/>
            <person name="Goodwin S."/>
            <person name="Spatafora J."/>
            <person name="Crous P."/>
            <person name="Grigoriev I."/>
        </authorList>
    </citation>
    <scope>NUCLEOTIDE SEQUENCE</scope>
    <source>
        <strain evidence="1">CBS 627.86</strain>
    </source>
</reference>
<gene>
    <name evidence="1" type="ORF">BDV96DRAFT_600172</name>
</gene>
<dbReference type="PANTHER" id="PTHR39596">
    <property type="match status" value="1"/>
</dbReference>
<evidence type="ECO:0008006" key="3">
    <source>
        <dbReference type="Google" id="ProtNLM"/>
    </source>
</evidence>
<sequence length="205" mass="22961">MASIYSMADAVLVLDFDLMQLKPETIGLQMLARLVCCTWNTRSWTLHESALANRSIVRFADRVLLVRRTARGSMAMFLHGCNSNGTGTEMYDVMDGSYTDWDDVSDLANNGALSQGQSSQEALTTPLYAKIHAELTAHLKEILVHSRLPNLDAERFISLWNALAGRSTTMQDDLYHILANILDINSQPLSARELRREASLHLHEL</sequence>
<proteinExistence type="predicted"/>
<keyword evidence="2" id="KW-1185">Reference proteome</keyword>